<dbReference type="InterPro" id="IPR040999">
    <property type="entry name" value="Mak_N_cap"/>
</dbReference>
<evidence type="ECO:0000256" key="8">
    <source>
        <dbReference type="ARBA" id="ARBA00022741"/>
    </source>
</evidence>
<dbReference type="SUPFAM" id="SSF56112">
    <property type="entry name" value="Protein kinase-like (PK-like)"/>
    <property type="match status" value="1"/>
</dbReference>
<dbReference type="Proteomes" id="UP001223144">
    <property type="component" value="Unassembled WGS sequence"/>
</dbReference>
<gene>
    <name evidence="17" type="ORF">QCN29_00380</name>
</gene>
<comment type="pathway">
    <text evidence="1">Glycan biosynthesis; glycogen biosynthesis.</text>
</comment>
<dbReference type="Pfam" id="PF18085">
    <property type="entry name" value="Mak_N_cap"/>
    <property type="match status" value="1"/>
</dbReference>
<dbReference type="InterPro" id="IPR011009">
    <property type="entry name" value="Kinase-like_dom_sf"/>
</dbReference>
<evidence type="ECO:0000256" key="14">
    <source>
        <dbReference type="ARBA" id="ARBA00049067"/>
    </source>
</evidence>
<comment type="subunit">
    <text evidence="3">Monomer.</text>
</comment>
<feature type="region of interest" description="Disordered" evidence="15">
    <location>
        <begin position="353"/>
        <end position="406"/>
    </location>
</feature>
<dbReference type="Gene3D" id="3.90.1200.10">
    <property type="match status" value="1"/>
</dbReference>
<keyword evidence="18" id="KW-1185">Reference proteome</keyword>
<evidence type="ECO:0000259" key="16">
    <source>
        <dbReference type="Pfam" id="PF18085"/>
    </source>
</evidence>
<dbReference type="EMBL" id="JARWBG010000001">
    <property type="protein sequence ID" value="MDH2387265.1"/>
    <property type="molecule type" value="Genomic_DNA"/>
</dbReference>
<name>A0ABT6HG67_9ACTN</name>
<evidence type="ECO:0000256" key="6">
    <source>
        <dbReference type="ARBA" id="ARBA00022600"/>
    </source>
</evidence>
<organism evidence="17 18">
    <name type="scientific">Streptomyces chengmaiensis</name>
    <dbReference type="NCBI Taxonomy" id="3040919"/>
    <lineage>
        <taxon>Bacteria</taxon>
        <taxon>Bacillati</taxon>
        <taxon>Actinomycetota</taxon>
        <taxon>Actinomycetes</taxon>
        <taxon>Kitasatosporales</taxon>
        <taxon>Streptomycetaceae</taxon>
        <taxon>Streptomyces</taxon>
    </lineage>
</organism>
<comment type="similarity">
    <text evidence="2">Belongs to the aminoglycoside phosphotransferase family.</text>
</comment>
<accession>A0ABT6HG67</accession>
<evidence type="ECO:0000313" key="18">
    <source>
        <dbReference type="Proteomes" id="UP001223144"/>
    </source>
</evidence>
<keyword evidence="7" id="KW-0808">Transferase</keyword>
<evidence type="ECO:0000256" key="11">
    <source>
        <dbReference type="ARBA" id="ARBA00023056"/>
    </source>
</evidence>
<evidence type="ECO:0000256" key="10">
    <source>
        <dbReference type="ARBA" id="ARBA00022840"/>
    </source>
</evidence>
<evidence type="ECO:0000256" key="5">
    <source>
        <dbReference type="ARBA" id="ARBA00013882"/>
    </source>
</evidence>
<evidence type="ECO:0000256" key="9">
    <source>
        <dbReference type="ARBA" id="ARBA00022777"/>
    </source>
</evidence>
<keyword evidence="10" id="KW-0067">ATP-binding</keyword>
<sequence length="498" mass="53856">MSEAASSQTPVAHVALIASLAPLLHRWLPRQRWFAGKGRPVTGFSLVSATELLPADGPGAGLLHLLLRVRQQERSPSGAGRRPLPDDCYQLFLGVRQTLPPHLAPSLIGHLASGPLAGRTVYEGLYDPRLAELLLERLRAPGALGPLRFDRFDGSPAVPGGLAPRPLDAEQSNSSLVYGDAYILKLFRRIHPGPNPDLELPLALARAGCGRAPVPVAWYEARAPEPYTLGVLQPFLRGSQDAWVLALKALAEGEAFTAEARALGRVTAEVHRALAEELPTVTLHRPQIEQLADGMYARLDAAAEAVPALTPYAPRLRTAFKAVAELGRRGRVWCAQRVHGDLHLGQILRGAQETAPGEGPLTPGPVTPGPSGSGTAGGPADDGHWSVIDFEGEPARPLTERRRPQPAVRDVAGMLRSFDYAARTHRPWNPDWAERCRSAYCEGYAEVGGADPRQETELLRAYETDKAVYEAVYEARHRPDWLPVPMAAIDRLAAALTP</sequence>
<dbReference type="RefSeq" id="WP_279925398.1">
    <property type="nucleotide sequence ID" value="NZ_JARWBG010000001.1"/>
</dbReference>
<comment type="catalytic activity">
    <reaction evidence="14">
        <text>D-maltose + ATP = alpha-maltose 1-phosphate + ADP + H(+)</text>
        <dbReference type="Rhea" id="RHEA:31915"/>
        <dbReference type="ChEBI" id="CHEBI:15378"/>
        <dbReference type="ChEBI" id="CHEBI:17306"/>
        <dbReference type="ChEBI" id="CHEBI:30616"/>
        <dbReference type="ChEBI" id="CHEBI:63576"/>
        <dbReference type="ChEBI" id="CHEBI:456216"/>
        <dbReference type="EC" id="2.7.1.175"/>
    </reaction>
</comment>
<evidence type="ECO:0000256" key="4">
    <source>
        <dbReference type="ARBA" id="ARBA00011962"/>
    </source>
</evidence>
<keyword evidence="9" id="KW-0418">Kinase</keyword>
<evidence type="ECO:0000256" key="3">
    <source>
        <dbReference type="ARBA" id="ARBA00011245"/>
    </source>
</evidence>
<evidence type="ECO:0000256" key="15">
    <source>
        <dbReference type="SAM" id="MobiDB-lite"/>
    </source>
</evidence>
<reference evidence="17 18" key="1">
    <citation type="submission" date="2023-04" db="EMBL/GenBank/DDBJ databases">
        <title>Streptomyces chengmaiensis sp. nov. isolated from the stem of mangrove plant in Hainan.</title>
        <authorList>
            <person name="Huang X."/>
            <person name="Zhou S."/>
            <person name="Chu X."/>
            <person name="Xie Y."/>
            <person name="Lin Y."/>
        </authorList>
    </citation>
    <scope>NUCLEOTIDE SEQUENCE [LARGE SCALE GENOMIC DNA]</scope>
    <source>
        <strain evidence="17 18">HNM0663</strain>
    </source>
</reference>
<evidence type="ECO:0000256" key="1">
    <source>
        <dbReference type="ARBA" id="ARBA00004964"/>
    </source>
</evidence>
<keyword evidence="11" id="KW-0320">Glycogen biosynthesis</keyword>
<keyword evidence="8" id="KW-0547">Nucleotide-binding</keyword>
<evidence type="ECO:0000256" key="2">
    <source>
        <dbReference type="ARBA" id="ARBA00006219"/>
    </source>
</evidence>
<keyword evidence="6" id="KW-0321">Glycogen metabolism</keyword>
<evidence type="ECO:0000313" key="17">
    <source>
        <dbReference type="EMBL" id="MDH2387265.1"/>
    </source>
</evidence>
<evidence type="ECO:0000256" key="13">
    <source>
        <dbReference type="ARBA" id="ARBA00031251"/>
    </source>
</evidence>
<protein>
    <recommendedName>
        <fullName evidence="5">Maltokinase</fullName>
        <ecNumber evidence="4">2.7.1.175</ecNumber>
    </recommendedName>
    <alternativeName>
        <fullName evidence="13">Maltose-1-phosphate synthase</fullName>
    </alternativeName>
</protein>
<dbReference type="EC" id="2.7.1.175" evidence="4"/>
<proteinExistence type="inferred from homology"/>
<comment type="caution">
    <text evidence="17">The sequence shown here is derived from an EMBL/GenBank/DDBJ whole genome shotgun (WGS) entry which is preliminary data.</text>
</comment>
<feature type="domain" description="Maltokinase N-terminal cap" evidence="16">
    <location>
        <begin position="27"/>
        <end position="127"/>
    </location>
</feature>
<evidence type="ECO:0000256" key="12">
    <source>
        <dbReference type="ARBA" id="ARBA00023277"/>
    </source>
</evidence>
<evidence type="ECO:0000256" key="7">
    <source>
        <dbReference type="ARBA" id="ARBA00022679"/>
    </source>
</evidence>
<keyword evidence="12" id="KW-0119">Carbohydrate metabolism</keyword>